<proteinExistence type="evidence at transcript level"/>
<feature type="chain" id="PRO_5012655447" description="Axoneme-associated protein mst101" evidence="3">
    <location>
        <begin position="16"/>
        <end position="298"/>
    </location>
</feature>
<name>S0B130_ENTIV</name>
<keyword evidence="1" id="KW-0175">Coiled coil</keyword>
<dbReference type="VEuPathDB" id="AmoebaDB:EIN_187410"/>
<protein>
    <recommendedName>
        <fullName evidence="5">Axoneme-associated protein mst101</fullName>
    </recommendedName>
</protein>
<evidence type="ECO:0000256" key="3">
    <source>
        <dbReference type="SAM" id="SignalP"/>
    </source>
</evidence>
<sequence>MKVIVIALVLLLVRADDDLFNPYIHTSTMLKRFKKIKLANKRNEKQLLQLESKERKMLNMLDIMYRDMKIAVSMKDRFTLEQKVGKLQKLLGQLREQKRAVLRRMRRMADKVASPERDRFVRKARIEKRIGLENTLHLDREVDVNQEKLLKVIGAYAHKYAKMASEIAAEEAARGVDKKGGDILKSQHKFKKAAKHAYNKYYKKIVKRLEEATADGVETKDIKMECRSAIDGLIRRLEHKYLAIVKSRKEASKEAKKAIKKPLRKSMKKLSKSFEKKAVKAAAQTAPAKKDVKDVAKK</sequence>
<keyword evidence="3" id="KW-0732">Signal</keyword>
<dbReference type="AlphaFoldDB" id="S0B130"/>
<accession>S0B130</accession>
<feature type="compositionally biased region" description="Basic residues" evidence="2">
    <location>
        <begin position="258"/>
        <end position="269"/>
    </location>
</feature>
<evidence type="ECO:0008006" key="5">
    <source>
        <dbReference type="Google" id="ProtNLM"/>
    </source>
</evidence>
<feature type="region of interest" description="Disordered" evidence="2">
    <location>
        <begin position="249"/>
        <end position="269"/>
    </location>
</feature>
<organism evidence="4">
    <name type="scientific">Entamoeba invadens</name>
    <dbReference type="NCBI Taxonomy" id="33085"/>
    <lineage>
        <taxon>Eukaryota</taxon>
        <taxon>Amoebozoa</taxon>
        <taxon>Evosea</taxon>
        <taxon>Archamoebae</taxon>
        <taxon>Mastigamoebida</taxon>
        <taxon>Entamoebidae</taxon>
        <taxon>Entamoeba</taxon>
    </lineage>
</organism>
<evidence type="ECO:0000256" key="1">
    <source>
        <dbReference type="SAM" id="Coils"/>
    </source>
</evidence>
<reference evidence="4" key="1">
    <citation type="submission" date="2012-06" db="EMBL/GenBank/DDBJ databases">
        <title>Short 5' UTR of Entamoeba genes.</title>
        <authorList>
            <person name="Hiranuka K."/>
            <person name="Kumagai M."/>
            <person name="Wakaguri H."/>
            <person name="Suzuki Y."/>
            <person name="Sugano S."/>
            <person name="Watanabe J."/>
            <person name="Makioka A."/>
        </authorList>
    </citation>
    <scope>NUCLEOTIDE SEQUENCE</scope>
    <source>
        <strain evidence="4">IP1</strain>
    </source>
</reference>
<feature type="signal peptide" evidence="3">
    <location>
        <begin position="1"/>
        <end position="15"/>
    </location>
</feature>
<evidence type="ECO:0000313" key="4">
    <source>
        <dbReference type="EMBL" id="BAN41465.1"/>
    </source>
</evidence>
<evidence type="ECO:0000256" key="2">
    <source>
        <dbReference type="SAM" id="MobiDB-lite"/>
    </source>
</evidence>
<dbReference type="EMBL" id="AK423025">
    <property type="protein sequence ID" value="BAN41465.1"/>
    <property type="molecule type" value="mRNA"/>
</dbReference>
<feature type="coiled-coil region" evidence="1">
    <location>
        <begin position="80"/>
        <end position="111"/>
    </location>
</feature>